<dbReference type="Proteomes" id="UP001596135">
    <property type="component" value="Unassembled WGS sequence"/>
</dbReference>
<proteinExistence type="predicted"/>
<dbReference type="Gene3D" id="2.40.260.10">
    <property type="entry name" value="Sortase"/>
    <property type="match status" value="1"/>
</dbReference>
<gene>
    <name evidence="4" type="ORF">ACFPYL_16350</name>
</gene>
<accession>A0ABW1LMF8</accession>
<keyword evidence="5" id="KW-1185">Reference proteome</keyword>
<evidence type="ECO:0000256" key="3">
    <source>
        <dbReference type="SAM" id="Phobius"/>
    </source>
</evidence>
<evidence type="ECO:0000313" key="5">
    <source>
        <dbReference type="Proteomes" id="UP001596135"/>
    </source>
</evidence>
<keyword evidence="3" id="KW-1133">Transmembrane helix</keyword>
<name>A0ABW1LMF8_9ACTN</name>
<keyword evidence="1" id="KW-0378">Hydrolase</keyword>
<evidence type="ECO:0000256" key="1">
    <source>
        <dbReference type="ARBA" id="ARBA00022801"/>
    </source>
</evidence>
<keyword evidence="3" id="KW-0812">Transmembrane</keyword>
<sequence>MSAPAPEAPRPTAVRDLPTDTAPLPRPPRGFSEVALGQTMIVLGLVAVWAFAYLFLFSGFQQGHAQHRLYAQLRTELALGEAPAGAPIAVGAPVALLSVPDAEVYDLVVVEGTTPAVLQQGPGHQEGSVLPGQAGVSVLMGRALSFGGPFKDVPQLRVGEPIEVTTVQGTFRYEVSGVRRKGDPVPPALTDGQGRLTLVTAVGEGHLAGLGPSRSVYVDATLQGDAQPAGAVAAIDPNGAPFAHDAGFTTLAVLVLALEVLVVAVLVVAWARHRWTPLAAWVAGVPVVLAALWLVSSAASRLLPNLV</sequence>
<reference evidence="5" key="1">
    <citation type="journal article" date="2019" name="Int. J. Syst. Evol. Microbiol.">
        <title>The Global Catalogue of Microorganisms (GCM) 10K type strain sequencing project: providing services to taxonomists for standard genome sequencing and annotation.</title>
        <authorList>
            <consortium name="The Broad Institute Genomics Platform"/>
            <consortium name="The Broad Institute Genome Sequencing Center for Infectious Disease"/>
            <person name="Wu L."/>
            <person name="Ma J."/>
        </authorList>
    </citation>
    <scope>NUCLEOTIDE SEQUENCE [LARGE SCALE GENOMIC DNA]</scope>
    <source>
        <strain evidence="5">CCUG 54522</strain>
    </source>
</reference>
<dbReference type="Pfam" id="PF04203">
    <property type="entry name" value="Sortase"/>
    <property type="match status" value="1"/>
</dbReference>
<comment type="caution">
    <text evidence="4">The sequence shown here is derived from an EMBL/GenBank/DDBJ whole genome shotgun (WGS) entry which is preliminary data.</text>
</comment>
<dbReference type="CDD" id="cd05830">
    <property type="entry name" value="Sortase_E"/>
    <property type="match status" value="1"/>
</dbReference>
<keyword evidence="3" id="KW-0472">Membrane</keyword>
<feature type="transmembrane region" description="Helical" evidence="3">
    <location>
        <begin position="35"/>
        <end position="56"/>
    </location>
</feature>
<protein>
    <submittedName>
        <fullName evidence="4">Sortase</fullName>
    </submittedName>
</protein>
<dbReference type="InterPro" id="IPR005754">
    <property type="entry name" value="Sortase"/>
</dbReference>
<feature type="transmembrane region" description="Helical" evidence="3">
    <location>
        <begin position="251"/>
        <end position="272"/>
    </location>
</feature>
<organism evidence="4 5">
    <name type="scientific">Nocardioides hankookensis</name>
    <dbReference type="NCBI Taxonomy" id="443157"/>
    <lineage>
        <taxon>Bacteria</taxon>
        <taxon>Bacillati</taxon>
        <taxon>Actinomycetota</taxon>
        <taxon>Actinomycetes</taxon>
        <taxon>Propionibacteriales</taxon>
        <taxon>Nocardioidaceae</taxon>
        <taxon>Nocardioides</taxon>
    </lineage>
</organism>
<dbReference type="InterPro" id="IPR023365">
    <property type="entry name" value="Sortase_dom-sf"/>
</dbReference>
<dbReference type="EMBL" id="JBHSRJ010000005">
    <property type="protein sequence ID" value="MFC6044663.1"/>
    <property type="molecule type" value="Genomic_DNA"/>
</dbReference>
<evidence type="ECO:0000256" key="2">
    <source>
        <dbReference type="SAM" id="MobiDB-lite"/>
    </source>
</evidence>
<feature type="region of interest" description="Disordered" evidence="2">
    <location>
        <begin position="1"/>
        <end position="26"/>
    </location>
</feature>
<evidence type="ECO:0000313" key="4">
    <source>
        <dbReference type="EMBL" id="MFC6044663.1"/>
    </source>
</evidence>
<dbReference type="SUPFAM" id="SSF63817">
    <property type="entry name" value="Sortase"/>
    <property type="match status" value="1"/>
</dbReference>
<dbReference type="RefSeq" id="WP_379156424.1">
    <property type="nucleotide sequence ID" value="NZ_JBHSRJ010000005.1"/>
</dbReference>
<dbReference type="InterPro" id="IPR042003">
    <property type="entry name" value="Sortase_E"/>
</dbReference>
<feature type="transmembrane region" description="Helical" evidence="3">
    <location>
        <begin position="278"/>
        <end position="295"/>
    </location>
</feature>